<organism evidence="2 3">
    <name type="scientific">Fusarium pseudoanthophilum</name>
    <dbReference type="NCBI Taxonomy" id="48495"/>
    <lineage>
        <taxon>Eukaryota</taxon>
        <taxon>Fungi</taxon>
        <taxon>Dikarya</taxon>
        <taxon>Ascomycota</taxon>
        <taxon>Pezizomycotina</taxon>
        <taxon>Sordariomycetes</taxon>
        <taxon>Hypocreomycetidae</taxon>
        <taxon>Hypocreales</taxon>
        <taxon>Nectriaceae</taxon>
        <taxon>Fusarium</taxon>
        <taxon>Fusarium fujikuroi species complex</taxon>
    </lineage>
</organism>
<accession>A0A8H5Q741</accession>
<evidence type="ECO:0000313" key="2">
    <source>
        <dbReference type="EMBL" id="KAF5608676.1"/>
    </source>
</evidence>
<protein>
    <submittedName>
        <fullName evidence="2">Uncharacterized protein</fullName>
    </submittedName>
</protein>
<dbReference type="Proteomes" id="UP000544095">
    <property type="component" value="Unassembled WGS sequence"/>
</dbReference>
<dbReference type="AlphaFoldDB" id="A0A8H5Q741"/>
<keyword evidence="3" id="KW-1185">Reference proteome</keyword>
<gene>
    <name evidence="2" type="ORF">FPANT_436</name>
</gene>
<name>A0A8H5Q741_9HYPO</name>
<evidence type="ECO:0000313" key="3">
    <source>
        <dbReference type="Proteomes" id="UP000544095"/>
    </source>
</evidence>
<dbReference type="EMBL" id="JAAOAR010000023">
    <property type="protein sequence ID" value="KAF5608676.1"/>
    <property type="molecule type" value="Genomic_DNA"/>
</dbReference>
<feature type="region of interest" description="Disordered" evidence="1">
    <location>
        <begin position="48"/>
        <end position="84"/>
    </location>
</feature>
<feature type="compositionally biased region" description="Basic and acidic residues" evidence="1">
    <location>
        <begin position="56"/>
        <end position="70"/>
    </location>
</feature>
<sequence length="100" mass="11245">MEEIRERLRENRQQLQGYRNNEGNDGRRIRPLTKNPGVEEVITAAKKKVDGGATAKSEDQRKGAEVEGHPMKCIGHARPDTGAAPTCETQLWSVEWGSMW</sequence>
<proteinExistence type="predicted"/>
<evidence type="ECO:0000256" key="1">
    <source>
        <dbReference type="SAM" id="MobiDB-lite"/>
    </source>
</evidence>
<reference evidence="2 3" key="1">
    <citation type="submission" date="2020-05" db="EMBL/GenBank/DDBJ databases">
        <title>Identification and distribution of gene clusters putatively required for synthesis of sphingolipid metabolism inhibitors in phylogenetically diverse species of the filamentous fungus Fusarium.</title>
        <authorList>
            <person name="Kim H.-S."/>
            <person name="Busman M."/>
            <person name="Brown D.W."/>
            <person name="Divon H."/>
            <person name="Uhlig S."/>
            <person name="Proctor R.H."/>
        </authorList>
    </citation>
    <scope>NUCLEOTIDE SEQUENCE [LARGE SCALE GENOMIC DNA]</scope>
    <source>
        <strain evidence="2 3">NRRL 25211</strain>
    </source>
</reference>
<comment type="caution">
    <text evidence="2">The sequence shown here is derived from an EMBL/GenBank/DDBJ whole genome shotgun (WGS) entry which is preliminary data.</text>
</comment>